<evidence type="ECO:0000256" key="1">
    <source>
        <dbReference type="ARBA" id="ARBA00004651"/>
    </source>
</evidence>
<feature type="transmembrane region" description="Helical" evidence="8">
    <location>
        <begin position="280"/>
        <end position="303"/>
    </location>
</feature>
<evidence type="ECO:0000256" key="4">
    <source>
        <dbReference type="ARBA" id="ARBA00022475"/>
    </source>
</evidence>
<keyword evidence="4" id="KW-1003">Cell membrane</keyword>
<keyword evidence="6 8" id="KW-1133">Transmembrane helix</keyword>
<accession>A0ABT8YNJ0</accession>
<feature type="domain" description="Major facilitator superfamily (MFS) profile" evidence="9">
    <location>
        <begin position="11"/>
        <end position="397"/>
    </location>
</feature>
<comment type="caution">
    <text evidence="8">Lacks conserved residue(s) required for the propagation of feature annotation.</text>
</comment>
<keyword evidence="7 8" id="KW-0472">Membrane</keyword>
<proteinExistence type="inferred from homology"/>
<feature type="transmembrane region" description="Helical" evidence="8">
    <location>
        <begin position="80"/>
        <end position="100"/>
    </location>
</feature>
<dbReference type="EMBL" id="JAUOZU010000008">
    <property type="protein sequence ID" value="MDO6964869.1"/>
    <property type="molecule type" value="Genomic_DNA"/>
</dbReference>
<reference evidence="10" key="1">
    <citation type="journal article" date="2015" name="Int. J. Syst. Evol. Microbiol.">
        <title>Rhizobium alvei sp. nov., isolated from a freshwater river.</title>
        <authorList>
            <person name="Sheu S.Y."/>
            <person name="Huang H.W."/>
            <person name="Young C.C."/>
            <person name="Chen W.M."/>
        </authorList>
    </citation>
    <scope>NUCLEOTIDE SEQUENCE</scope>
    <source>
        <strain evidence="10">TNR-22</strain>
    </source>
</reference>
<feature type="transmembrane region" description="Helical" evidence="8">
    <location>
        <begin position="166"/>
        <end position="185"/>
    </location>
</feature>
<dbReference type="PROSITE" id="PS50850">
    <property type="entry name" value="MFS"/>
    <property type="match status" value="1"/>
</dbReference>
<evidence type="ECO:0000256" key="8">
    <source>
        <dbReference type="RuleBase" id="RU365088"/>
    </source>
</evidence>
<dbReference type="SUPFAM" id="SSF103473">
    <property type="entry name" value="MFS general substrate transporter"/>
    <property type="match status" value="1"/>
</dbReference>
<dbReference type="InterPro" id="IPR036259">
    <property type="entry name" value="MFS_trans_sf"/>
</dbReference>
<feature type="transmembrane region" description="Helical" evidence="8">
    <location>
        <begin position="345"/>
        <end position="364"/>
    </location>
</feature>
<feature type="transmembrane region" description="Helical" evidence="8">
    <location>
        <begin position="106"/>
        <end position="123"/>
    </location>
</feature>
<dbReference type="PANTHER" id="PTHR23502">
    <property type="entry name" value="MAJOR FACILITATOR SUPERFAMILY"/>
    <property type="match status" value="1"/>
</dbReference>
<evidence type="ECO:0000256" key="2">
    <source>
        <dbReference type="ARBA" id="ARBA00006236"/>
    </source>
</evidence>
<feature type="transmembrane region" description="Helical" evidence="8">
    <location>
        <begin position="214"/>
        <end position="238"/>
    </location>
</feature>
<dbReference type="PANTHER" id="PTHR23502:SF132">
    <property type="entry name" value="POLYAMINE TRANSPORTER 2-RELATED"/>
    <property type="match status" value="1"/>
</dbReference>
<evidence type="ECO:0000313" key="11">
    <source>
        <dbReference type="Proteomes" id="UP001174932"/>
    </source>
</evidence>
<dbReference type="InterPro" id="IPR004812">
    <property type="entry name" value="Efflux_drug-R_Bcr/CmlA"/>
</dbReference>
<keyword evidence="11" id="KW-1185">Reference proteome</keyword>
<evidence type="ECO:0000256" key="7">
    <source>
        <dbReference type="ARBA" id="ARBA00023136"/>
    </source>
</evidence>
<evidence type="ECO:0000313" key="10">
    <source>
        <dbReference type="EMBL" id="MDO6964869.1"/>
    </source>
</evidence>
<dbReference type="InterPro" id="IPR020846">
    <property type="entry name" value="MFS_dom"/>
</dbReference>
<feature type="transmembrane region" description="Helical" evidence="8">
    <location>
        <begin position="309"/>
        <end position="333"/>
    </location>
</feature>
<feature type="transmembrane region" description="Helical" evidence="8">
    <location>
        <begin position="51"/>
        <end position="68"/>
    </location>
</feature>
<dbReference type="NCBIfam" id="TIGR00710">
    <property type="entry name" value="efflux_Bcr_CflA"/>
    <property type="match status" value="1"/>
</dbReference>
<feature type="transmembrane region" description="Helical" evidence="8">
    <location>
        <begin position="135"/>
        <end position="160"/>
    </location>
</feature>
<dbReference type="RefSeq" id="WP_304376794.1">
    <property type="nucleotide sequence ID" value="NZ_JAUOZU010000008.1"/>
</dbReference>
<sequence length="411" mass="42700">MTKPVMSERRTSMIGALLVALGPVSMALYTPAMPELAHVFATTEPLIKITLSLYFGGFAFAQLISGPLSDALGRRRASMIFLSIFLAGSLLSALAPNVWILMAGRLIQGIGSSVGLTVSRAIVRDQYTGPQSASIMNMIGIMLAIGPAIAPTIGGLSLAAFGWQSIFLMMIGFGAAALGIVLAFMPETTTPDPDRMHLKPLLSAYRDIVTNGHFASAALTIACSVGALYALATILPFILIHTVGLSPAEYGLGMLAQTGSYLGGSLVFRQLLKSHTAEALVLPGLGFIALAAVMTFLSVALLPFSYLSIMIPVGVFAFGISFVLPHLTTAALVPFPHIAGSASAAMGFAQMGSGLVTGLISAIIGVPSLAFQYVIPGMGLIAVLSYAWHLRIVASTRHASGDTAPIDHPGA</sequence>
<dbReference type="CDD" id="cd17320">
    <property type="entry name" value="MFS_MdfA_MDR_like"/>
    <property type="match status" value="1"/>
</dbReference>
<keyword evidence="8" id="KW-0997">Cell inner membrane</keyword>
<keyword evidence="5 8" id="KW-0812">Transmembrane</keyword>
<comment type="subcellular location">
    <subcellularLocation>
        <location evidence="8">Cell inner membrane</location>
        <topology evidence="8">Multi-pass membrane protein</topology>
    </subcellularLocation>
    <subcellularLocation>
        <location evidence="1">Cell membrane</location>
        <topology evidence="1">Multi-pass membrane protein</topology>
    </subcellularLocation>
</comment>
<evidence type="ECO:0000256" key="6">
    <source>
        <dbReference type="ARBA" id="ARBA00022989"/>
    </source>
</evidence>
<evidence type="ECO:0000256" key="5">
    <source>
        <dbReference type="ARBA" id="ARBA00022692"/>
    </source>
</evidence>
<dbReference type="Proteomes" id="UP001174932">
    <property type="component" value="Unassembled WGS sequence"/>
</dbReference>
<feature type="transmembrane region" description="Helical" evidence="8">
    <location>
        <begin position="370"/>
        <end position="388"/>
    </location>
</feature>
<comment type="similarity">
    <text evidence="2 8">Belongs to the major facilitator superfamily. Bcr/CmlA family.</text>
</comment>
<dbReference type="Gene3D" id="1.20.1720.10">
    <property type="entry name" value="Multidrug resistance protein D"/>
    <property type="match status" value="1"/>
</dbReference>
<reference evidence="10" key="2">
    <citation type="submission" date="2023-07" db="EMBL/GenBank/DDBJ databases">
        <authorList>
            <person name="Shen H."/>
        </authorList>
    </citation>
    <scope>NUCLEOTIDE SEQUENCE</scope>
    <source>
        <strain evidence="10">TNR-22</strain>
    </source>
</reference>
<dbReference type="Pfam" id="PF07690">
    <property type="entry name" value="MFS_1"/>
    <property type="match status" value="1"/>
</dbReference>
<keyword evidence="3 8" id="KW-0813">Transport</keyword>
<name>A0ABT8YNJ0_9HYPH</name>
<evidence type="ECO:0000256" key="3">
    <source>
        <dbReference type="ARBA" id="ARBA00022448"/>
    </source>
</evidence>
<evidence type="ECO:0000259" key="9">
    <source>
        <dbReference type="PROSITE" id="PS50850"/>
    </source>
</evidence>
<feature type="transmembrane region" description="Helical" evidence="8">
    <location>
        <begin position="250"/>
        <end position="268"/>
    </location>
</feature>
<protein>
    <recommendedName>
        <fullName evidence="8">Bcr/CflA family efflux transporter</fullName>
    </recommendedName>
</protein>
<comment type="caution">
    <text evidence="10">The sequence shown here is derived from an EMBL/GenBank/DDBJ whole genome shotgun (WGS) entry which is preliminary data.</text>
</comment>
<organism evidence="10 11">
    <name type="scientific">Rhizobium alvei</name>
    <dbReference type="NCBI Taxonomy" id="1132659"/>
    <lineage>
        <taxon>Bacteria</taxon>
        <taxon>Pseudomonadati</taxon>
        <taxon>Pseudomonadota</taxon>
        <taxon>Alphaproteobacteria</taxon>
        <taxon>Hyphomicrobiales</taxon>
        <taxon>Rhizobiaceae</taxon>
        <taxon>Rhizobium/Agrobacterium group</taxon>
        <taxon>Rhizobium</taxon>
    </lineage>
</organism>
<gene>
    <name evidence="10" type="ORF">Q4481_12955</name>
</gene>
<dbReference type="InterPro" id="IPR011701">
    <property type="entry name" value="MFS"/>
</dbReference>